<dbReference type="Gene3D" id="3.40.50.300">
    <property type="entry name" value="P-loop containing nucleotide triphosphate hydrolases"/>
    <property type="match status" value="1"/>
</dbReference>
<evidence type="ECO:0000259" key="5">
    <source>
        <dbReference type="PROSITE" id="PS51192"/>
    </source>
</evidence>
<evidence type="ECO:0000256" key="4">
    <source>
        <dbReference type="ARBA" id="ARBA00022840"/>
    </source>
</evidence>
<dbReference type="PANTHER" id="PTHR47959:SF13">
    <property type="entry name" value="ATP-DEPENDENT RNA HELICASE RHLE"/>
    <property type="match status" value="1"/>
</dbReference>
<dbReference type="InterPro" id="IPR050079">
    <property type="entry name" value="DEAD_box_RNA_helicase"/>
</dbReference>
<name>A0AAD4SY00_9MAGN</name>
<keyword evidence="7" id="KW-1185">Reference proteome</keyword>
<gene>
    <name evidence="6" type="ORF">MKW98_028076</name>
</gene>
<keyword evidence="1" id="KW-0547">Nucleotide-binding</keyword>
<keyword evidence="4" id="KW-0067">ATP-binding</keyword>
<accession>A0AAD4SY00</accession>
<dbReference type="InterPro" id="IPR014001">
    <property type="entry name" value="Helicase_ATP-bd"/>
</dbReference>
<evidence type="ECO:0000313" key="6">
    <source>
        <dbReference type="EMBL" id="KAI3925940.1"/>
    </source>
</evidence>
<dbReference type="Proteomes" id="UP001202328">
    <property type="component" value="Unassembled WGS sequence"/>
</dbReference>
<organism evidence="6 7">
    <name type="scientific">Papaver atlanticum</name>
    <dbReference type="NCBI Taxonomy" id="357466"/>
    <lineage>
        <taxon>Eukaryota</taxon>
        <taxon>Viridiplantae</taxon>
        <taxon>Streptophyta</taxon>
        <taxon>Embryophyta</taxon>
        <taxon>Tracheophyta</taxon>
        <taxon>Spermatophyta</taxon>
        <taxon>Magnoliopsida</taxon>
        <taxon>Ranunculales</taxon>
        <taxon>Papaveraceae</taxon>
        <taxon>Papaveroideae</taxon>
        <taxon>Papaver</taxon>
    </lineage>
</organism>
<reference evidence="6" key="1">
    <citation type="submission" date="2022-04" db="EMBL/GenBank/DDBJ databases">
        <title>A functionally conserved STORR gene fusion in Papaver species that diverged 16.8 million years ago.</title>
        <authorList>
            <person name="Catania T."/>
        </authorList>
    </citation>
    <scope>NUCLEOTIDE SEQUENCE</scope>
    <source>
        <strain evidence="6">S-188037</strain>
    </source>
</reference>
<dbReference type="GO" id="GO:0003724">
    <property type="term" value="F:RNA helicase activity"/>
    <property type="evidence" value="ECO:0007669"/>
    <property type="project" value="UniProtKB-EC"/>
</dbReference>
<keyword evidence="2" id="KW-0378">Hydrolase</keyword>
<dbReference type="InterPro" id="IPR027417">
    <property type="entry name" value="P-loop_NTPase"/>
</dbReference>
<dbReference type="AlphaFoldDB" id="A0AAD4SY00"/>
<dbReference type="Pfam" id="PF00270">
    <property type="entry name" value="DEAD"/>
    <property type="match status" value="1"/>
</dbReference>
<feature type="domain" description="Helicase ATP-binding" evidence="5">
    <location>
        <begin position="47"/>
        <end position="129"/>
    </location>
</feature>
<dbReference type="GO" id="GO:0005524">
    <property type="term" value="F:ATP binding"/>
    <property type="evidence" value="ECO:0007669"/>
    <property type="project" value="UniProtKB-KW"/>
</dbReference>
<dbReference type="PANTHER" id="PTHR47959">
    <property type="entry name" value="ATP-DEPENDENT RNA HELICASE RHLE-RELATED"/>
    <property type="match status" value="1"/>
</dbReference>
<keyword evidence="3" id="KW-0347">Helicase</keyword>
<dbReference type="EMBL" id="JAJJMB010008071">
    <property type="protein sequence ID" value="KAI3925940.1"/>
    <property type="molecule type" value="Genomic_DNA"/>
</dbReference>
<evidence type="ECO:0000256" key="2">
    <source>
        <dbReference type="ARBA" id="ARBA00022801"/>
    </source>
</evidence>
<comment type="caution">
    <text evidence="6">The sequence shown here is derived from an EMBL/GenBank/DDBJ whole genome shotgun (WGS) entry which is preliminary data.</text>
</comment>
<dbReference type="GO" id="GO:0005829">
    <property type="term" value="C:cytosol"/>
    <property type="evidence" value="ECO:0007669"/>
    <property type="project" value="TreeGrafter"/>
</dbReference>
<dbReference type="SUPFAM" id="SSF52540">
    <property type="entry name" value="P-loop containing nucleoside triphosphate hydrolases"/>
    <property type="match status" value="1"/>
</dbReference>
<dbReference type="InterPro" id="IPR011545">
    <property type="entry name" value="DEAD/DEAH_box_helicase_dom"/>
</dbReference>
<dbReference type="PROSITE" id="PS51192">
    <property type="entry name" value="HELICASE_ATP_BIND_1"/>
    <property type="match status" value="1"/>
</dbReference>
<evidence type="ECO:0000256" key="1">
    <source>
        <dbReference type="ARBA" id="ARBA00022741"/>
    </source>
</evidence>
<dbReference type="GO" id="GO:0016787">
    <property type="term" value="F:hydrolase activity"/>
    <property type="evidence" value="ECO:0007669"/>
    <property type="project" value="UniProtKB-KW"/>
</dbReference>
<evidence type="ECO:0000313" key="7">
    <source>
        <dbReference type="Proteomes" id="UP001202328"/>
    </source>
</evidence>
<dbReference type="GO" id="GO:0003676">
    <property type="term" value="F:nucleic acid binding"/>
    <property type="evidence" value="ECO:0007669"/>
    <property type="project" value="InterPro"/>
</dbReference>
<protein>
    <recommendedName>
        <fullName evidence="5">Helicase ATP-binding domain-containing protein</fullName>
    </recommendedName>
</protein>
<evidence type="ECO:0000256" key="3">
    <source>
        <dbReference type="ARBA" id="ARBA00022806"/>
    </source>
</evidence>
<sequence>MRVIKPSKKFRFTFDWDATKDTSRDLNSLYQNPHEAKLLFGKGFRAGSGKTAAFVLPMLAYISRLPPMTDANAVQGTYAVVLAPTRELAQQIENETVKFAHYLGIRVVSIVGKKSILEQVEEVRKGVKL</sequence>
<proteinExistence type="predicted"/>